<dbReference type="EMBL" id="OU963866">
    <property type="protein sequence ID" value="CAH0772718.1"/>
    <property type="molecule type" value="Genomic_DNA"/>
</dbReference>
<dbReference type="Proteomes" id="UP001152759">
    <property type="component" value="Chromosome 5"/>
</dbReference>
<gene>
    <name evidence="2" type="ORF">BEMITA_LOCUS9294</name>
</gene>
<dbReference type="AlphaFoldDB" id="A0A9P0C5S3"/>
<keyword evidence="1" id="KW-1133">Transmembrane helix</keyword>
<keyword evidence="3" id="KW-1185">Reference proteome</keyword>
<reference evidence="2" key="1">
    <citation type="submission" date="2021-12" db="EMBL/GenBank/DDBJ databases">
        <authorList>
            <person name="King R."/>
        </authorList>
    </citation>
    <scope>NUCLEOTIDE SEQUENCE</scope>
</reference>
<keyword evidence="1" id="KW-0472">Membrane</keyword>
<accession>A0A9P0C5S3</accession>
<name>A0A9P0C5S3_BEMTA</name>
<protein>
    <submittedName>
        <fullName evidence="2">Uncharacterized protein</fullName>
    </submittedName>
</protein>
<feature type="transmembrane region" description="Helical" evidence="1">
    <location>
        <begin position="59"/>
        <end position="79"/>
    </location>
</feature>
<organism evidence="2 3">
    <name type="scientific">Bemisia tabaci</name>
    <name type="common">Sweetpotato whitefly</name>
    <name type="synonym">Aleurodes tabaci</name>
    <dbReference type="NCBI Taxonomy" id="7038"/>
    <lineage>
        <taxon>Eukaryota</taxon>
        <taxon>Metazoa</taxon>
        <taxon>Ecdysozoa</taxon>
        <taxon>Arthropoda</taxon>
        <taxon>Hexapoda</taxon>
        <taxon>Insecta</taxon>
        <taxon>Pterygota</taxon>
        <taxon>Neoptera</taxon>
        <taxon>Paraneoptera</taxon>
        <taxon>Hemiptera</taxon>
        <taxon>Sternorrhyncha</taxon>
        <taxon>Aleyrodoidea</taxon>
        <taxon>Aleyrodidae</taxon>
        <taxon>Aleyrodinae</taxon>
        <taxon>Bemisia</taxon>
    </lineage>
</organism>
<dbReference type="KEGG" id="btab:109040687"/>
<keyword evidence="1" id="KW-0812">Transmembrane</keyword>
<evidence type="ECO:0000313" key="2">
    <source>
        <dbReference type="EMBL" id="CAH0772718.1"/>
    </source>
</evidence>
<proteinExistence type="predicted"/>
<sequence length="97" mass="11109">MSYRGPSMGQHEVETDVQNLREQLEQMRSLVNDHAHILEGSEKGKKKKANQDSIINGSFLSFMFLTVFMMIMGVSIYAFKSLFAAIIKKFNHTHTEL</sequence>
<evidence type="ECO:0000313" key="3">
    <source>
        <dbReference type="Proteomes" id="UP001152759"/>
    </source>
</evidence>
<evidence type="ECO:0000256" key="1">
    <source>
        <dbReference type="SAM" id="Phobius"/>
    </source>
</evidence>